<dbReference type="AlphaFoldDB" id="A0A7C9PJR1"/>
<dbReference type="RefSeq" id="WP_163459765.1">
    <property type="nucleotide sequence ID" value="NZ_JAAGOH010000046.1"/>
</dbReference>
<dbReference type="EMBL" id="JAAGOH010000046">
    <property type="protein sequence ID" value="NDY93736.1"/>
    <property type="molecule type" value="Genomic_DNA"/>
</dbReference>
<feature type="chain" id="PRO_5028957604" description="TonB-dependent receptor" evidence="1">
    <location>
        <begin position="37"/>
        <end position="565"/>
    </location>
</feature>
<comment type="caution">
    <text evidence="2">The sequence shown here is derived from an EMBL/GenBank/DDBJ whole genome shotgun (WGS) entry which is preliminary data.</text>
</comment>
<feature type="signal peptide" evidence="1">
    <location>
        <begin position="1"/>
        <end position="36"/>
    </location>
</feature>
<name>A0A7C9PJR1_9BURK</name>
<accession>A0A7C9PJR1</accession>
<keyword evidence="1" id="KW-0732">Signal</keyword>
<organism evidence="2 3">
    <name type="scientific">Ideonella livida</name>
    <dbReference type="NCBI Taxonomy" id="2707176"/>
    <lineage>
        <taxon>Bacteria</taxon>
        <taxon>Pseudomonadati</taxon>
        <taxon>Pseudomonadota</taxon>
        <taxon>Betaproteobacteria</taxon>
        <taxon>Burkholderiales</taxon>
        <taxon>Sphaerotilaceae</taxon>
        <taxon>Ideonella</taxon>
    </lineage>
</organism>
<reference evidence="2 3" key="1">
    <citation type="submission" date="2020-02" db="EMBL/GenBank/DDBJ databases">
        <title>Ideonella bacterium strain TBM-1.</title>
        <authorList>
            <person name="Chen W.-M."/>
        </authorList>
    </citation>
    <scope>NUCLEOTIDE SEQUENCE [LARGE SCALE GENOMIC DNA]</scope>
    <source>
        <strain evidence="2 3">TBM-1</strain>
    </source>
</reference>
<protein>
    <recommendedName>
        <fullName evidence="4">TonB-dependent receptor</fullName>
    </recommendedName>
</protein>
<keyword evidence="3" id="KW-1185">Reference proteome</keyword>
<dbReference type="Pfam" id="PF16930">
    <property type="entry name" value="Porin_5"/>
    <property type="match status" value="1"/>
</dbReference>
<sequence length="565" mass="60917">MTPRRLPSSFAVRRPRALALAPTLAACLLSAGSVQAQTPAPAAAPGAVAEAPSGATLQALVEALVRQGLLSRARADEILATPSAPAAEPAGLPVVRVPYLSQTTRQALKEELRAEVMDAARDQGWARPGELPDWARRLRMSGDLRLRAQHDGFDGDNLAPELFRSQTDSPAWAPDLTNTRHDRQRLTLRARLGVEATLAEGWTTGLRLGTGAANASPTASSQNLGNQMGRATVSLDRGWIRWQAQDELSRHRLEGGRLEVPFERSDLVWPDDLALDGVAWRYERLLSAPLSAFATAGVFPLEEQVATARDKTLLGLQAGAIWSPSPQWQLRGALALYDFRHMEGVRESTLAPTDALAGTTAYQASAYPAAVRQKGNTLINLNAPGSTAAPVWGLASRFRPVDLQLALRSLHLPGREASLGLNVVRNTGFDLADIQRRAATAEVAGLEKKTLAWQLRAAVGPQQAPQTGDWSAFIAWRHVERDAWIDAYTDTTWHLGGTNYRGVSAGAQTWLAPRVTLGARFTSTRNLDDGVRFLAIPGDASSLSGNLSSAPLRIDVLQADLTVRF</sequence>
<evidence type="ECO:0008006" key="4">
    <source>
        <dbReference type="Google" id="ProtNLM"/>
    </source>
</evidence>
<evidence type="ECO:0000313" key="2">
    <source>
        <dbReference type="EMBL" id="NDY93736.1"/>
    </source>
</evidence>
<gene>
    <name evidence="2" type="ORF">G3A44_21330</name>
</gene>
<proteinExistence type="predicted"/>
<evidence type="ECO:0000313" key="3">
    <source>
        <dbReference type="Proteomes" id="UP000484255"/>
    </source>
</evidence>
<dbReference type="Proteomes" id="UP000484255">
    <property type="component" value="Unassembled WGS sequence"/>
</dbReference>
<dbReference type="PROSITE" id="PS51257">
    <property type="entry name" value="PROKAR_LIPOPROTEIN"/>
    <property type="match status" value="1"/>
</dbReference>
<dbReference type="InterPro" id="IPR032638">
    <property type="entry name" value="Porin_5"/>
</dbReference>
<evidence type="ECO:0000256" key="1">
    <source>
        <dbReference type="SAM" id="SignalP"/>
    </source>
</evidence>